<comment type="caution">
    <text evidence="1">The sequence shown here is derived from an EMBL/GenBank/DDBJ whole genome shotgun (WGS) entry which is preliminary data.</text>
</comment>
<sequence>MTDKRFLEQEIGRWLASDERAHQIAGEAYYEGVQDILRRQRTVIDENGKLKAVEHLPNNRLIDNQFAKMVDQKTNYLLGKPFSFDTESDAYGEALSSVFTRKVKRMIRIVGENAYTGGKAWVYPYYDQQGKLAFTHFPAYEVLPFWADNEHTDLDCAVRLYPVTVYDATGEAQVVNKVEVFHGGGIDRFVWEDGILSPDPDAPPTSHAVVVADGKEKPYNWERMPLVCFKANHRETPLLRRVKCLQDALNLMLSNFVNSMEEDVRNTVLVIHNYDGEDLGEFRRNLATYGAIKVRSYDGRDGSVETLEIAVNAENFKTVLDLLKNAIIENARGFDAKDERLNGSPNQLNIQSMYSDIDLDANEMETEFQAAFEELLWFVNQYLANTGAGVFDTEDVSVIFDRDILINESEAIDNCVKSEGILSKETVVKAHPWVDDPQKELERLKQEEQDAVAADPYRAAFVNNHTAVTGAGTEGGEPDGDE</sequence>
<name>A0A9D1HM12_9FIRM</name>
<evidence type="ECO:0000313" key="2">
    <source>
        <dbReference type="Proteomes" id="UP000824124"/>
    </source>
</evidence>
<organism evidence="1 2">
    <name type="scientific">Candidatus Avidehalobacter gallistercoris</name>
    <dbReference type="NCBI Taxonomy" id="2840694"/>
    <lineage>
        <taxon>Bacteria</taxon>
        <taxon>Bacillati</taxon>
        <taxon>Bacillota</taxon>
        <taxon>Clostridia</taxon>
        <taxon>Eubacteriales</taxon>
        <taxon>Peptococcaceae</taxon>
        <taxon>Peptococcaceae incertae sedis</taxon>
        <taxon>Candidatus Avidehalobacter</taxon>
    </lineage>
</organism>
<gene>
    <name evidence="1" type="ORF">IAB00_03970</name>
</gene>
<dbReference type="AlphaFoldDB" id="A0A9D1HM12"/>
<accession>A0A9D1HM12</accession>
<proteinExistence type="predicted"/>
<dbReference type="Pfam" id="PF05133">
    <property type="entry name" value="SPP1_portal"/>
    <property type="match status" value="1"/>
</dbReference>
<dbReference type="EMBL" id="DVMH01000021">
    <property type="protein sequence ID" value="HIU10388.1"/>
    <property type="molecule type" value="Genomic_DNA"/>
</dbReference>
<reference evidence="1" key="1">
    <citation type="submission" date="2020-10" db="EMBL/GenBank/DDBJ databases">
        <authorList>
            <person name="Gilroy R."/>
        </authorList>
    </citation>
    <scope>NUCLEOTIDE SEQUENCE</scope>
    <source>
        <strain evidence="1">2830</strain>
    </source>
</reference>
<evidence type="ECO:0000313" key="1">
    <source>
        <dbReference type="EMBL" id="HIU10388.1"/>
    </source>
</evidence>
<dbReference type="Proteomes" id="UP000824124">
    <property type="component" value="Unassembled WGS sequence"/>
</dbReference>
<protein>
    <submittedName>
        <fullName evidence="1">Phage portal protein</fullName>
    </submittedName>
</protein>
<reference evidence="1" key="2">
    <citation type="journal article" date="2021" name="PeerJ">
        <title>Extensive microbial diversity within the chicken gut microbiome revealed by metagenomics and culture.</title>
        <authorList>
            <person name="Gilroy R."/>
            <person name="Ravi A."/>
            <person name="Getino M."/>
            <person name="Pursley I."/>
            <person name="Horton D.L."/>
            <person name="Alikhan N.F."/>
            <person name="Baker D."/>
            <person name="Gharbi K."/>
            <person name="Hall N."/>
            <person name="Watson M."/>
            <person name="Adriaenssens E.M."/>
            <person name="Foster-Nyarko E."/>
            <person name="Jarju S."/>
            <person name="Secka A."/>
            <person name="Antonio M."/>
            <person name="Oren A."/>
            <person name="Chaudhuri R.R."/>
            <person name="La Ragione R."/>
            <person name="Hildebrand F."/>
            <person name="Pallen M.J."/>
        </authorList>
    </citation>
    <scope>NUCLEOTIDE SEQUENCE</scope>
    <source>
        <strain evidence="1">2830</strain>
    </source>
</reference>
<dbReference type="InterPro" id="IPR021145">
    <property type="entry name" value="Portal_protein_SPP1_Gp6-like"/>
</dbReference>